<feature type="coiled-coil region" evidence="1">
    <location>
        <begin position="70"/>
        <end position="111"/>
    </location>
</feature>
<accession>A0A5N5HK33</accession>
<evidence type="ECO:0000313" key="2">
    <source>
        <dbReference type="EMBL" id="KAB2623594.1"/>
    </source>
</evidence>
<evidence type="ECO:0000256" key="1">
    <source>
        <dbReference type="SAM" id="Coils"/>
    </source>
</evidence>
<dbReference type="OrthoDB" id="1704153at2759"/>
<keyword evidence="1" id="KW-0175">Coiled coil</keyword>
<reference evidence="2 3" key="2">
    <citation type="submission" date="2019-11" db="EMBL/GenBank/DDBJ databases">
        <title>A de novo genome assembly of a pear dwarfing rootstock.</title>
        <authorList>
            <person name="Wang F."/>
            <person name="Wang J."/>
            <person name="Li S."/>
            <person name="Zhang Y."/>
            <person name="Fang M."/>
            <person name="Ma L."/>
            <person name="Zhao Y."/>
            <person name="Jiang S."/>
        </authorList>
    </citation>
    <scope>NUCLEOTIDE SEQUENCE [LARGE SCALE GENOMIC DNA]</scope>
    <source>
        <strain evidence="2">S2</strain>
        <tissue evidence="2">Leaf</tissue>
    </source>
</reference>
<dbReference type="AlphaFoldDB" id="A0A5N5HK33"/>
<organism evidence="2 3">
    <name type="scientific">Pyrus ussuriensis x Pyrus communis</name>
    <dbReference type="NCBI Taxonomy" id="2448454"/>
    <lineage>
        <taxon>Eukaryota</taxon>
        <taxon>Viridiplantae</taxon>
        <taxon>Streptophyta</taxon>
        <taxon>Embryophyta</taxon>
        <taxon>Tracheophyta</taxon>
        <taxon>Spermatophyta</taxon>
        <taxon>Magnoliopsida</taxon>
        <taxon>eudicotyledons</taxon>
        <taxon>Gunneridae</taxon>
        <taxon>Pentapetalae</taxon>
        <taxon>rosids</taxon>
        <taxon>fabids</taxon>
        <taxon>Rosales</taxon>
        <taxon>Rosaceae</taxon>
        <taxon>Amygdaloideae</taxon>
        <taxon>Maleae</taxon>
        <taxon>Pyrus</taxon>
    </lineage>
</organism>
<sequence length="199" mass="22926">MLQEVVQVGGGSPKTPEKEKKIIQLHSHGGGINVEPQKVSEEEFLPTFDILPSEFMENNLGEPSNIKANLNDLERKLQEMSLLVEDYRSEIMKLTIENENLKEELKCKENYIVKDKSPKQNSMILRVKSKPRKPLLMPDYKYDACVNKKNGTIQMHEYGNTKIRAPVKTMAVRRLRVGKCLPIPYAEKLKQFLDLNDDR</sequence>
<dbReference type="EMBL" id="SMOL01000213">
    <property type="protein sequence ID" value="KAB2623594.1"/>
    <property type="molecule type" value="Genomic_DNA"/>
</dbReference>
<gene>
    <name evidence="2" type="ORF">D8674_042496</name>
</gene>
<reference evidence="2 3" key="1">
    <citation type="submission" date="2019-09" db="EMBL/GenBank/DDBJ databases">
        <authorList>
            <person name="Ou C."/>
        </authorList>
    </citation>
    <scope>NUCLEOTIDE SEQUENCE [LARGE SCALE GENOMIC DNA]</scope>
    <source>
        <strain evidence="2">S2</strain>
        <tissue evidence="2">Leaf</tissue>
    </source>
</reference>
<name>A0A5N5HK33_9ROSA</name>
<proteinExistence type="predicted"/>
<protein>
    <submittedName>
        <fullName evidence="2">Uncharacterized protein</fullName>
    </submittedName>
</protein>
<evidence type="ECO:0000313" key="3">
    <source>
        <dbReference type="Proteomes" id="UP000327157"/>
    </source>
</evidence>
<comment type="caution">
    <text evidence="2">The sequence shown here is derived from an EMBL/GenBank/DDBJ whole genome shotgun (WGS) entry which is preliminary data.</text>
</comment>
<dbReference type="Proteomes" id="UP000327157">
    <property type="component" value="Unassembled WGS sequence"/>
</dbReference>
<keyword evidence="3" id="KW-1185">Reference proteome</keyword>